<dbReference type="Proteomes" id="UP001345013">
    <property type="component" value="Unassembled WGS sequence"/>
</dbReference>
<evidence type="ECO:0000313" key="4">
    <source>
        <dbReference type="Proteomes" id="UP001345013"/>
    </source>
</evidence>
<feature type="compositionally biased region" description="Basic residues" evidence="1">
    <location>
        <begin position="253"/>
        <end position="265"/>
    </location>
</feature>
<accession>A0ABR0KG82</accession>
<name>A0ABR0KG82_9EURO</name>
<dbReference type="Pfam" id="PF14420">
    <property type="entry name" value="Clr5"/>
    <property type="match status" value="1"/>
</dbReference>
<feature type="compositionally biased region" description="Basic and acidic residues" evidence="1">
    <location>
        <begin position="416"/>
        <end position="434"/>
    </location>
</feature>
<dbReference type="InterPro" id="IPR025676">
    <property type="entry name" value="Clr5_dom"/>
</dbReference>
<keyword evidence="4" id="KW-1185">Reference proteome</keyword>
<feature type="region of interest" description="Disordered" evidence="1">
    <location>
        <begin position="70"/>
        <end position="142"/>
    </location>
</feature>
<feature type="compositionally biased region" description="Basic residues" evidence="1">
    <location>
        <begin position="316"/>
        <end position="327"/>
    </location>
</feature>
<feature type="compositionally biased region" description="Basic and acidic residues" evidence="1">
    <location>
        <begin position="75"/>
        <end position="102"/>
    </location>
</feature>
<feature type="region of interest" description="Disordered" evidence="1">
    <location>
        <begin position="242"/>
        <end position="343"/>
    </location>
</feature>
<feature type="compositionally biased region" description="Low complexity" evidence="1">
    <location>
        <begin position="103"/>
        <end position="118"/>
    </location>
</feature>
<reference evidence="3 4" key="1">
    <citation type="submission" date="2023-08" db="EMBL/GenBank/DDBJ databases">
        <title>Black Yeasts Isolated from many extreme environments.</title>
        <authorList>
            <person name="Coleine C."/>
            <person name="Stajich J.E."/>
            <person name="Selbmann L."/>
        </authorList>
    </citation>
    <scope>NUCLEOTIDE SEQUENCE [LARGE SCALE GENOMIC DNA]</scope>
    <source>
        <strain evidence="3 4">CCFEE 5885</strain>
    </source>
</reference>
<proteinExistence type="predicted"/>
<protein>
    <recommendedName>
        <fullName evidence="2">Clr5 domain-containing protein</fullName>
    </recommendedName>
</protein>
<feature type="compositionally biased region" description="Low complexity" evidence="1">
    <location>
        <begin position="329"/>
        <end position="340"/>
    </location>
</feature>
<sequence length="727" mass="81706">MSAIKVREYRPEKPGYGQRLTRQEWERLRPVLTQLSQQGLSRHDIVRVATEQHGFQGTYAALNQRFKDWGLTNPRSKDGEGTTKGRVYQEGKNRLVHKEHSLSGEASETTEGETPSAGLVTPKDSWRPACAVSPAQRSGDERHELTKDALNARQAQQTTDTSPLVCIADNEEPEGAEARFPLAYGSEADSTESLVAPSVDTTTSHAGSTRLAADEIDQKRATEYQVLSRLSPRGPNIELEEHLQRQQELFPRSRTRSRTQYRHRAGLGAFAEEQRSGASSPRERPHHRNDTRPTSTSALHGGSLETHASKEDINHARVHRHKSHRRPQSTSSTPNNGTSSKGFIPVLLSSLSEQSHGKSKLTVKERAELVEQPVPAQDRTITDPDEFTDLSNQRCFSNTSSESHSPVQGVPAPIHTEPKVRQQGHGRSESRETITVRQDEYTERILEHWRRPPDEPRRTPIVIEHPQKPVTNKHARRTRSEVSTPRSSKVSLTSSTRSFAHLAKRLRQQLPGQSFVSLMSSLSAASSHSSQAFAAVTGFGPDLSEEWCDESMGKTDSSVVDRSSTTTKRKALEEYLGREVPLHIVAKWRKLDGHDQFNIFFALCGGLETRAFNSTANPPNMVSNAREPEWVRLLTKKGVDRKRRKMLESRQNCIYIDLGYGQARTFVRLTKSDVERHFSLDITVPPVCDILRVPSIQFDPLPLPKILRKALERKARRKLEEDDDDGD</sequence>
<comment type="caution">
    <text evidence="3">The sequence shown here is derived from an EMBL/GenBank/DDBJ whole genome shotgun (WGS) entry which is preliminary data.</text>
</comment>
<feature type="region of interest" description="Disordered" evidence="1">
    <location>
        <begin position="395"/>
        <end position="434"/>
    </location>
</feature>
<feature type="region of interest" description="Disordered" evidence="1">
    <location>
        <begin position="470"/>
        <end position="494"/>
    </location>
</feature>
<evidence type="ECO:0000256" key="1">
    <source>
        <dbReference type="SAM" id="MobiDB-lite"/>
    </source>
</evidence>
<feature type="compositionally biased region" description="Low complexity" evidence="1">
    <location>
        <begin position="483"/>
        <end position="494"/>
    </location>
</feature>
<gene>
    <name evidence="3" type="ORF">LTR24_003350</name>
</gene>
<evidence type="ECO:0000313" key="3">
    <source>
        <dbReference type="EMBL" id="KAK5094902.1"/>
    </source>
</evidence>
<dbReference type="EMBL" id="JAVRRG010000031">
    <property type="protein sequence ID" value="KAK5094902.1"/>
    <property type="molecule type" value="Genomic_DNA"/>
</dbReference>
<organism evidence="3 4">
    <name type="scientific">Lithohypha guttulata</name>
    <dbReference type="NCBI Taxonomy" id="1690604"/>
    <lineage>
        <taxon>Eukaryota</taxon>
        <taxon>Fungi</taxon>
        <taxon>Dikarya</taxon>
        <taxon>Ascomycota</taxon>
        <taxon>Pezizomycotina</taxon>
        <taxon>Eurotiomycetes</taxon>
        <taxon>Chaetothyriomycetidae</taxon>
        <taxon>Chaetothyriales</taxon>
        <taxon>Trichomeriaceae</taxon>
        <taxon>Lithohypha</taxon>
    </lineage>
</organism>
<feature type="domain" description="Clr5" evidence="2">
    <location>
        <begin position="22"/>
        <end position="72"/>
    </location>
</feature>
<evidence type="ECO:0000259" key="2">
    <source>
        <dbReference type="Pfam" id="PF14420"/>
    </source>
</evidence>
<feature type="compositionally biased region" description="Polar residues" evidence="1">
    <location>
        <begin position="395"/>
        <end position="406"/>
    </location>
</feature>